<keyword evidence="4" id="KW-0328">Glycosyltransferase</keyword>
<evidence type="ECO:0000256" key="7">
    <source>
        <dbReference type="ARBA" id="ARBA00022803"/>
    </source>
</evidence>
<dbReference type="InterPro" id="IPR011990">
    <property type="entry name" value="TPR-like_helical_dom_sf"/>
</dbReference>
<keyword evidence="5" id="KW-0808">Transferase</keyword>
<comment type="pathway">
    <text evidence="1">Protein modification; protein glycosylation.</text>
</comment>
<dbReference type="Gene3D" id="3.40.50.2000">
    <property type="entry name" value="Glycogen Phosphorylase B"/>
    <property type="match status" value="1"/>
</dbReference>
<feature type="domain" description="O-GlcNAc transferase C-terminal" evidence="9">
    <location>
        <begin position="573"/>
        <end position="755"/>
    </location>
</feature>
<evidence type="ECO:0000313" key="10">
    <source>
        <dbReference type="EMBL" id="EGV19381.1"/>
    </source>
</evidence>
<dbReference type="eggNOG" id="COG0457">
    <property type="taxonomic scope" value="Bacteria"/>
</dbReference>
<dbReference type="eggNOG" id="COG3914">
    <property type="taxonomic scope" value="Bacteria"/>
</dbReference>
<evidence type="ECO:0000256" key="2">
    <source>
        <dbReference type="ARBA" id="ARBA00005386"/>
    </source>
</evidence>
<feature type="domain" description="O-GlcNAc transferase C-terminal" evidence="9">
    <location>
        <begin position="393"/>
        <end position="560"/>
    </location>
</feature>
<dbReference type="Gene3D" id="1.25.40.10">
    <property type="entry name" value="Tetratricopeptide repeat domain"/>
    <property type="match status" value="1"/>
</dbReference>
<comment type="similarity">
    <text evidence="2">Belongs to the glycosyltransferase 41 family. O-GlcNAc transferase subfamily.</text>
</comment>
<evidence type="ECO:0000256" key="3">
    <source>
        <dbReference type="ARBA" id="ARBA00011970"/>
    </source>
</evidence>
<dbReference type="AlphaFoldDB" id="F9U9C3"/>
<dbReference type="Proteomes" id="UP000005459">
    <property type="component" value="Unassembled WGS sequence"/>
</dbReference>
<name>F9U9C3_9GAMM</name>
<dbReference type="PROSITE" id="PS50005">
    <property type="entry name" value="TPR"/>
    <property type="match status" value="3"/>
</dbReference>
<feature type="repeat" description="TPR" evidence="8">
    <location>
        <begin position="189"/>
        <end position="222"/>
    </location>
</feature>
<dbReference type="GO" id="GO:0097363">
    <property type="term" value="F:protein O-acetylglucosaminyltransferase activity"/>
    <property type="evidence" value="ECO:0007669"/>
    <property type="project" value="UniProtKB-EC"/>
</dbReference>
<dbReference type="Pfam" id="PF13844">
    <property type="entry name" value="Glyco_transf_41"/>
    <property type="match status" value="2"/>
</dbReference>
<dbReference type="SUPFAM" id="SSF48452">
    <property type="entry name" value="TPR-like"/>
    <property type="match status" value="2"/>
</dbReference>
<dbReference type="InterPro" id="IPR029489">
    <property type="entry name" value="OGT/SEC/SPY_C"/>
</dbReference>
<evidence type="ECO:0000259" key="9">
    <source>
        <dbReference type="Pfam" id="PF13844"/>
    </source>
</evidence>
<protein>
    <recommendedName>
        <fullName evidence="3">protein O-GlcNAc transferase</fullName>
        <ecNumber evidence="3">2.4.1.255</ecNumber>
    </recommendedName>
</protein>
<keyword evidence="11" id="KW-1185">Reference proteome</keyword>
<sequence length="788" mass="86671">MKSRVSKSLMAPQPPRDDVRRRFIQAREHYGAGRLDEAERALRKVLKRAPKAPEALYLMGLIAARRGSKEAAEQWLRQCTVAAPDHLPARINLGNLLLSRGDPAAAEACYAAAIRLEPRHPVAHYNRGCCLSALGRLQDAMDAYRESIRLKPDFAEPAINLASVLCECERYAEAEAIYRDLIRSHPGRHDVRLQLGKVSHLTGRLGEAREHYEAILRANPNHAGARLALASALLVDRRVDEAAELIKQAGASGGARKTELLITLASLRAAQGDPRSAIKHLTDAIEAGAASPQHFLTLAGWYGEIRDRAKAVAVLEQSLARFGERPAGLLPALVVNQRYLCDWRGSEERLGRLLEQLRGPSPPPISAFAALFLPGLTASDLRRLTRAEARRFDALAASALSARSSVAPSPRRLRIGYLSSDLHEHATAYLTASVFEAHDRARFEVFAYSYGPDDQSATRRRLLDAFEHFVDIRELGHTQAATRIRDDEIDILVDLKGYTRGARTEILALRPAPIQVNWLGYPGTMAVSFMDYLIADPVVIPPEQASSYDEALAYLPDAYAPVDPRRKVAETPGRAAAGLPEEGFVFCCFNNPRKITPEVFERWCRLLHAVPGSLLWLFASQDAVIDNLKQEAERRGIDPRRLVLAPRVPQQEHLARLALADLMLDTLPYNAHTTASDALWMGVPVLTCVGDTFASRVAASLLGAAGLPELITSSLDDYEAEALRLATHPMALAGVRQRLAIARKTAPYFDPAGFARHLEALYVRMHERLAAGLGPQMLMPDQGQTSGV</sequence>
<dbReference type="PANTHER" id="PTHR44998:SF1">
    <property type="entry name" value="UDP-N-ACETYLGLUCOSAMINE--PEPTIDE N-ACETYLGLUCOSAMINYLTRANSFERASE 110 KDA SUBUNIT"/>
    <property type="match status" value="1"/>
</dbReference>
<proteinExistence type="inferred from homology"/>
<dbReference type="Gene3D" id="3.40.50.11380">
    <property type="match status" value="1"/>
</dbReference>
<feature type="repeat" description="TPR" evidence="8">
    <location>
        <begin position="87"/>
        <end position="120"/>
    </location>
</feature>
<dbReference type="InterPro" id="IPR019734">
    <property type="entry name" value="TPR_rpt"/>
</dbReference>
<evidence type="ECO:0000256" key="4">
    <source>
        <dbReference type="ARBA" id="ARBA00022676"/>
    </source>
</evidence>
<reference evidence="10 11" key="1">
    <citation type="submission" date="2011-06" db="EMBL/GenBank/DDBJ databases">
        <title>The draft genome of Thiocapsa marina 5811.</title>
        <authorList>
            <consortium name="US DOE Joint Genome Institute (JGI-PGF)"/>
            <person name="Lucas S."/>
            <person name="Han J."/>
            <person name="Cheng J.-F."/>
            <person name="Goodwin L."/>
            <person name="Pitluck S."/>
            <person name="Peters L."/>
            <person name="Land M.L."/>
            <person name="Hauser L."/>
            <person name="Vogl K."/>
            <person name="Liu Z."/>
            <person name="Imhoff J."/>
            <person name="Thiel V."/>
            <person name="Frigaard N.-U."/>
            <person name="Bryant D."/>
            <person name="Woyke T.J."/>
        </authorList>
    </citation>
    <scope>NUCLEOTIDE SEQUENCE [LARGE SCALE GENOMIC DNA]</scope>
    <source>
        <strain evidence="10 11">5811</strain>
    </source>
</reference>
<dbReference type="RefSeq" id="WP_007192402.1">
    <property type="nucleotide sequence ID" value="NZ_AFWV01000004.1"/>
</dbReference>
<feature type="repeat" description="TPR" evidence="8">
    <location>
        <begin position="121"/>
        <end position="154"/>
    </location>
</feature>
<dbReference type="EMBL" id="AFWV01000004">
    <property type="protein sequence ID" value="EGV19381.1"/>
    <property type="molecule type" value="Genomic_DNA"/>
</dbReference>
<keyword evidence="7 8" id="KW-0802">TPR repeat</keyword>
<dbReference type="PANTHER" id="PTHR44998">
    <property type="match status" value="1"/>
</dbReference>
<evidence type="ECO:0000256" key="1">
    <source>
        <dbReference type="ARBA" id="ARBA00004922"/>
    </source>
</evidence>
<keyword evidence="6" id="KW-0677">Repeat</keyword>
<dbReference type="STRING" id="768671.ThimaDRAFT_1525"/>
<gene>
    <name evidence="10" type="ORF">ThimaDRAFT_1525</name>
</gene>
<dbReference type="Pfam" id="PF13432">
    <property type="entry name" value="TPR_16"/>
    <property type="match status" value="3"/>
</dbReference>
<accession>F9U9C3</accession>
<evidence type="ECO:0000256" key="6">
    <source>
        <dbReference type="ARBA" id="ARBA00022737"/>
    </source>
</evidence>
<organism evidence="10 11">
    <name type="scientific">Thiocapsa marina 5811</name>
    <dbReference type="NCBI Taxonomy" id="768671"/>
    <lineage>
        <taxon>Bacteria</taxon>
        <taxon>Pseudomonadati</taxon>
        <taxon>Pseudomonadota</taxon>
        <taxon>Gammaproteobacteria</taxon>
        <taxon>Chromatiales</taxon>
        <taxon>Chromatiaceae</taxon>
        <taxon>Thiocapsa</taxon>
    </lineage>
</organism>
<dbReference type="EC" id="2.4.1.255" evidence="3"/>
<dbReference type="SMART" id="SM00028">
    <property type="entry name" value="TPR"/>
    <property type="match status" value="7"/>
</dbReference>
<evidence type="ECO:0000256" key="8">
    <source>
        <dbReference type="PROSITE-ProRule" id="PRU00339"/>
    </source>
</evidence>
<evidence type="ECO:0000256" key="5">
    <source>
        <dbReference type="ARBA" id="ARBA00022679"/>
    </source>
</evidence>
<evidence type="ECO:0000313" key="11">
    <source>
        <dbReference type="Proteomes" id="UP000005459"/>
    </source>
</evidence>
<dbReference type="OrthoDB" id="7058953at2"/>